<protein>
    <submittedName>
        <fullName evidence="1">Uncharacterized protein</fullName>
    </submittedName>
</protein>
<proteinExistence type="predicted"/>
<keyword evidence="2" id="KW-1185">Reference proteome</keyword>
<sequence>MNYPRPIDILLPISPKAKIKTWKKSQGFSSPYTRWRAYLNRLCLEAVFRWLNEDSDEQPATFCSLPSCWEKLNGSTINLGNKRLAIFPTEVWVVDELLVEKEWVDDESLAADYYLGVQIDEEESLITIWGYTTHKKLKEQGTYHERDGTYSLERDKLIPDLIVLLVTLKYC</sequence>
<accession>A0A2T1BWL0</accession>
<evidence type="ECO:0000313" key="1">
    <source>
        <dbReference type="EMBL" id="PSB00395.1"/>
    </source>
</evidence>
<dbReference type="RefSeq" id="WP_106292062.1">
    <property type="nucleotide sequence ID" value="NZ_CAWNTC010000055.1"/>
</dbReference>
<organism evidence="1 2">
    <name type="scientific">Merismopedia glauca CCAP 1448/3</name>
    <dbReference type="NCBI Taxonomy" id="1296344"/>
    <lineage>
        <taxon>Bacteria</taxon>
        <taxon>Bacillati</taxon>
        <taxon>Cyanobacteriota</taxon>
        <taxon>Cyanophyceae</taxon>
        <taxon>Synechococcales</taxon>
        <taxon>Merismopediaceae</taxon>
        <taxon>Merismopedia</taxon>
    </lineage>
</organism>
<reference evidence="1 2" key="1">
    <citation type="submission" date="2018-02" db="EMBL/GenBank/DDBJ databases">
        <authorList>
            <person name="Cohen D.B."/>
            <person name="Kent A.D."/>
        </authorList>
    </citation>
    <scope>NUCLEOTIDE SEQUENCE [LARGE SCALE GENOMIC DNA]</scope>
    <source>
        <strain evidence="1 2">CCAP 1448/3</strain>
    </source>
</reference>
<evidence type="ECO:0000313" key="2">
    <source>
        <dbReference type="Proteomes" id="UP000238762"/>
    </source>
</evidence>
<dbReference type="AlphaFoldDB" id="A0A2T1BWL0"/>
<dbReference type="InterPro" id="IPR014951">
    <property type="entry name" value="DUF1822"/>
</dbReference>
<comment type="caution">
    <text evidence="1">The sequence shown here is derived from an EMBL/GenBank/DDBJ whole genome shotgun (WGS) entry which is preliminary data.</text>
</comment>
<dbReference type="Pfam" id="PF08852">
    <property type="entry name" value="DUF1822"/>
    <property type="match status" value="1"/>
</dbReference>
<dbReference type="Proteomes" id="UP000238762">
    <property type="component" value="Unassembled WGS sequence"/>
</dbReference>
<dbReference type="EMBL" id="PVWJ01000227">
    <property type="protein sequence ID" value="PSB00395.1"/>
    <property type="molecule type" value="Genomic_DNA"/>
</dbReference>
<dbReference type="OrthoDB" id="526290at2"/>
<reference evidence="1 2" key="2">
    <citation type="submission" date="2018-03" db="EMBL/GenBank/DDBJ databases">
        <title>The ancient ancestry and fast evolution of plastids.</title>
        <authorList>
            <person name="Moore K.R."/>
            <person name="Magnabosco C."/>
            <person name="Momper L."/>
            <person name="Gold D.A."/>
            <person name="Bosak T."/>
            <person name="Fournier G.P."/>
        </authorList>
    </citation>
    <scope>NUCLEOTIDE SEQUENCE [LARGE SCALE GENOMIC DNA]</scope>
    <source>
        <strain evidence="1 2">CCAP 1448/3</strain>
    </source>
</reference>
<name>A0A2T1BWL0_9CYAN</name>
<gene>
    <name evidence="1" type="ORF">C7B64_23755</name>
</gene>